<dbReference type="Pfam" id="PF00046">
    <property type="entry name" value="Homeodomain"/>
    <property type="match status" value="1"/>
</dbReference>
<dbReference type="GO" id="GO:0030154">
    <property type="term" value="P:cell differentiation"/>
    <property type="evidence" value="ECO:0007669"/>
    <property type="project" value="TreeGrafter"/>
</dbReference>
<accession>A0A0D0B350</accession>
<dbReference type="InterPro" id="IPR001356">
    <property type="entry name" value="HD"/>
</dbReference>
<evidence type="ECO:0000256" key="4">
    <source>
        <dbReference type="ARBA" id="ARBA00023242"/>
    </source>
</evidence>
<dbReference type="Gene3D" id="1.10.10.60">
    <property type="entry name" value="Homeodomain-like"/>
    <property type="match status" value="1"/>
</dbReference>
<feature type="region of interest" description="Disordered" evidence="7">
    <location>
        <begin position="19"/>
        <end position="93"/>
    </location>
</feature>
<dbReference type="InterPro" id="IPR051000">
    <property type="entry name" value="Homeobox_DNA-bind_prot"/>
</dbReference>
<evidence type="ECO:0000256" key="7">
    <source>
        <dbReference type="SAM" id="MobiDB-lite"/>
    </source>
</evidence>
<reference evidence="9 10" key="1">
    <citation type="submission" date="2014-04" db="EMBL/GenBank/DDBJ databases">
        <authorList>
            <consortium name="DOE Joint Genome Institute"/>
            <person name="Kuo A."/>
            <person name="Ruytinx J."/>
            <person name="Rineau F."/>
            <person name="Colpaert J."/>
            <person name="Kohler A."/>
            <person name="Nagy L.G."/>
            <person name="Floudas D."/>
            <person name="Copeland A."/>
            <person name="Barry K.W."/>
            <person name="Cichocki N."/>
            <person name="Veneault-Fourrey C."/>
            <person name="LaButti K."/>
            <person name="Lindquist E.A."/>
            <person name="Lipzen A."/>
            <person name="Lundell T."/>
            <person name="Morin E."/>
            <person name="Murat C."/>
            <person name="Sun H."/>
            <person name="Tunlid A."/>
            <person name="Henrissat B."/>
            <person name="Grigoriev I.V."/>
            <person name="Hibbett D.S."/>
            <person name="Martin F."/>
            <person name="Nordberg H.P."/>
            <person name="Cantor M.N."/>
            <person name="Hua S.X."/>
        </authorList>
    </citation>
    <scope>NUCLEOTIDE SEQUENCE [LARGE SCALE GENOMIC DNA]</scope>
    <source>
        <strain evidence="9 10">UH-Slu-Lm8-n1</strain>
    </source>
</reference>
<dbReference type="Proteomes" id="UP000054485">
    <property type="component" value="Unassembled WGS sequence"/>
</dbReference>
<dbReference type="AlphaFoldDB" id="A0A0D0B350"/>
<feature type="compositionally biased region" description="Polar residues" evidence="7">
    <location>
        <begin position="490"/>
        <end position="507"/>
    </location>
</feature>
<evidence type="ECO:0000256" key="5">
    <source>
        <dbReference type="PROSITE-ProRule" id="PRU00108"/>
    </source>
</evidence>
<dbReference type="InterPro" id="IPR009057">
    <property type="entry name" value="Homeodomain-like_sf"/>
</dbReference>
<feature type="DNA-binding region" description="Homeobox" evidence="5">
    <location>
        <begin position="87"/>
        <end position="146"/>
    </location>
</feature>
<keyword evidence="2 5" id="KW-0238">DNA-binding</keyword>
<evidence type="ECO:0000256" key="6">
    <source>
        <dbReference type="RuleBase" id="RU000682"/>
    </source>
</evidence>
<dbReference type="GO" id="GO:0000978">
    <property type="term" value="F:RNA polymerase II cis-regulatory region sequence-specific DNA binding"/>
    <property type="evidence" value="ECO:0007669"/>
    <property type="project" value="TreeGrafter"/>
</dbReference>
<feature type="region of interest" description="Disordered" evidence="7">
    <location>
        <begin position="446"/>
        <end position="533"/>
    </location>
</feature>
<evidence type="ECO:0000256" key="1">
    <source>
        <dbReference type="ARBA" id="ARBA00004123"/>
    </source>
</evidence>
<dbReference type="SMART" id="SM00389">
    <property type="entry name" value="HOX"/>
    <property type="match status" value="1"/>
</dbReference>
<evidence type="ECO:0000313" key="10">
    <source>
        <dbReference type="Proteomes" id="UP000054485"/>
    </source>
</evidence>
<dbReference type="STRING" id="930992.A0A0D0B350"/>
<feature type="compositionally biased region" description="Low complexity" evidence="7">
    <location>
        <begin position="447"/>
        <end position="459"/>
    </location>
</feature>
<dbReference type="OrthoDB" id="6159439at2759"/>
<gene>
    <name evidence="9" type="ORF">CY34DRAFT_634996</name>
</gene>
<comment type="subcellular location">
    <subcellularLocation>
        <location evidence="1 5 6">Nucleus</location>
    </subcellularLocation>
</comment>
<dbReference type="PANTHER" id="PTHR24324">
    <property type="entry name" value="HOMEOBOX PROTEIN HHEX"/>
    <property type="match status" value="1"/>
</dbReference>
<dbReference type="Pfam" id="PF24818">
    <property type="entry name" value="PH_TRF2_HOY1"/>
    <property type="match status" value="1"/>
</dbReference>
<feature type="compositionally biased region" description="Pro residues" evidence="7">
    <location>
        <begin position="512"/>
        <end position="524"/>
    </location>
</feature>
<evidence type="ECO:0000256" key="3">
    <source>
        <dbReference type="ARBA" id="ARBA00023155"/>
    </source>
</evidence>
<dbReference type="GO" id="GO:0006357">
    <property type="term" value="P:regulation of transcription by RNA polymerase II"/>
    <property type="evidence" value="ECO:0007669"/>
    <property type="project" value="TreeGrafter"/>
</dbReference>
<keyword evidence="4 5" id="KW-0539">Nucleus</keyword>
<sequence length="533" mass="58095">MPMAHAGYVGQDDLQRLPLHCENPHAASDCSPSPVSSSAQSPLNVGIVRPSSASLSDSNDPDSSKVPSSGPQRSKSINGVGAKWEREKRKRSRVTPEQLIHLERFFSMDRSPTAARRKEISDLLGMQERQTQIWFQNRRAKAKLQDGKKGRADGAETPPDTPPELATGYEAELHSLIHEDEPVTIIPCNDLSIGTWRRIATAVGKHDLVAYLCDARRCLTWFIHSAGYGFKMEIPFDIIVHTEFTNAAPGSGLASFILAQPPTFFLESFSSPGSTQAGPTRQWKKCADWTEGQQATKILRHDLIGSAVQLAHLLRHLNVHASGSDIRLHSPSYYSQEPPPPLMEVPQPPMANLTGPAYPYGGDVSDSRRAEGPVHIRRRSFSGGTMQLSHLHRPSHQSLAVDLPVNTTPGPHSAPYASSSFSSYSSRNHPSIHLSSHSPMFSEYANSVSSHSASQQSQSPVDYGSTDTHSVPPRPYSSAPVHHMYDGTMSMASPYSSNGPTPSSSAQTPFVSPSPPLLTTPFYPPTNDYSTRG</sequence>
<feature type="region of interest" description="Disordered" evidence="7">
    <location>
        <begin position="143"/>
        <end position="162"/>
    </location>
</feature>
<feature type="compositionally biased region" description="Low complexity" evidence="7">
    <location>
        <begin position="26"/>
        <end position="42"/>
    </location>
</feature>
<feature type="compositionally biased region" description="Basic and acidic residues" evidence="7">
    <location>
        <begin position="143"/>
        <end position="154"/>
    </location>
</feature>
<keyword evidence="3 5" id="KW-0371">Homeobox</keyword>
<dbReference type="SUPFAM" id="SSF46689">
    <property type="entry name" value="Homeodomain-like"/>
    <property type="match status" value="1"/>
</dbReference>
<dbReference type="HOGENOM" id="CLU_027076_2_0_1"/>
<dbReference type="EMBL" id="KN835191">
    <property type="protein sequence ID" value="KIK44414.1"/>
    <property type="molecule type" value="Genomic_DNA"/>
</dbReference>
<dbReference type="CDD" id="cd00086">
    <property type="entry name" value="homeodomain"/>
    <property type="match status" value="1"/>
</dbReference>
<dbReference type="GO" id="GO:0005634">
    <property type="term" value="C:nucleus"/>
    <property type="evidence" value="ECO:0007669"/>
    <property type="project" value="UniProtKB-SubCell"/>
</dbReference>
<evidence type="ECO:0000256" key="2">
    <source>
        <dbReference type="ARBA" id="ARBA00023125"/>
    </source>
</evidence>
<name>A0A0D0B350_9AGAM</name>
<dbReference type="PANTHER" id="PTHR24324:SF5">
    <property type="entry name" value="HEMATOPOIETICALLY-EXPRESSED HOMEOBOX PROTEIN HHEX"/>
    <property type="match status" value="1"/>
</dbReference>
<dbReference type="InParanoid" id="A0A0D0B350"/>
<reference evidence="10" key="2">
    <citation type="submission" date="2015-01" db="EMBL/GenBank/DDBJ databases">
        <title>Evolutionary Origins and Diversification of the Mycorrhizal Mutualists.</title>
        <authorList>
            <consortium name="DOE Joint Genome Institute"/>
            <consortium name="Mycorrhizal Genomics Consortium"/>
            <person name="Kohler A."/>
            <person name="Kuo A."/>
            <person name="Nagy L.G."/>
            <person name="Floudas D."/>
            <person name="Copeland A."/>
            <person name="Barry K.W."/>
            <person name="Cichocki N."/>
            <person name="Veneault-Fourrey C."/>
            <person name="LaButti K."/>
            <person name="Lindquist E.A."/>
            <person name="Lipzen A."/>
            <person name="Lundell T."/>
            <person name="Morin E."/>
            <person name="Murat C."/>
            <person name="Riley R."/>
            <person name="Ohm R."/>
            <person name="Sun H."/>
            <person name="Tunlid A."/>
            <person name="Henrissat B."/>
            <person name="Grigoriev I.V."/>
            <person name="Hibbett D.S."/>
            <person name="Martin F."/>
        </authorList>
    </citation>
    <scope>NUCLEOTIDE SEQUENCE [LARGE SCALE GENOMIC DNA]</scope>
    <source>
        <strain evidence="10">UH-Slu-Lm8-n1</strain>
    </source>
</reference>
<proteinExistence type="predicted"/>
<dbReference type="PROSITE" id="PS50071">
    <property type="entry name" value="HOMEOBOX_2"/>
    <property type="match status" value="1"/>
</dbReference>
<organism evidence="9 10">
    <name type="scientific">Suillus luteus UH-Slu-Lm8-n1</name>
    <dbReference type="NCBI Taxonomy" id="930992"/>
    <lineage>
        <taxon>Eukaryota</taxon>
        <taxon>Fungi</taxon>
        <taxon>Dikarya</taxon>
        <taxon>Basidiomycota</taxon>
        <taxon>Agaricomycotina</taxon>
        <taxon>Agaricomycetes</taxon>
        <taxon>Agaricomycetidae</taxon>
        <taxon>Boletales</taxon>
        <taxon>Suillineae</taxon>
        <taxon>Suillaceae</taxon>
        <taxon>Suillus</taxon>
    </lineage>
</organism>
<feature type="compositionally biased region" description="Low complexity" evidence="7">
    <location>
        <begin position="413"/>
        <end position="429"/>
    </location>
</feature>
<feature type="compositionally biased region" description="Polar residues" evidence="7">
    <location>
        <begin position="65"/>
        <end position="77"/>
    </location>
</feature>
<dbReference type="InterPro" id="IPR057939">
    <property type="entry name" value="TRF2_HOY1_PH"/>
</dbReference>
<protein>
    <recommendedName>
        <fullName evidence="8">Homeobox domain-containing protein</fullName>
    </recommendedName>
</protein>
<keyword evidence="10" id="KW-1185">Reference proteome</keyword>
<feature type="domain" description="Homeobox" evidence="8">
    <location>
        <begin position="85"/>
        <end position="145"/>
    </location>
</feature>
<evidence type="ECO:0000313" key="9">
    <source>
        <dbReference type="EMBL" id="KIK44414.1"/>
    </source>
</evidence>
<dbReference type="FunCoup" id="A0A0D0B350">
    <property type="interactions" value="1"/>
</dbReference>
<feature type="region of interest" description="Disordered" evidence="7">
    <location>
        <begin position="401"/>
        <end position="429"/>
    </location>
</feature>
<evidence type="ECO:0000259" key="8">
    <source>
        <dbReference type="PROSITE" id="PS50071"/>
    </source>
</evidence>